<sequence>MQAHFRQGDPGIHRAVSKKYTGWRHRTLDAVFRHATRNKVGTVNLAISVREGESLSELFPPYPPEELEERNPKLAHEIKSEIARRKAFMEVARARRFSVSKNGKLLVATKPGK</sequence>
<protein>
    <submittedName>
        <fullName evidence="1">Uncharacterized protein</fullName>
    </submittedName>
</protein>
<evidence type="ECO:0000313" key="1">
    <source>
        <dbReference type="EMBL" id="MBI4209938.1"/>
    </source>
</evidence>
<gene>
    <name evidence="1" type="ORF">HY544_00320</name>
</gene>
<organism evidence="1 2">
    <name type="scientific">Candidatus Iainarchaeum sp</name>
    <dbReference type="NCBI Taxonomy" id="3101447"/>
    <lineage>
        <taxon>Archaea</taxon>
        <taxon>Candidatus Iainarchaeota</taxon>
        <taxon>Candidatus Iainarchaeia</taxon>
        <taxon>Candidatus Iainarchaeales</taxon>
        <taxon>Candidatus Iainarchaeaceae</taxon>
        <taxon>Candidatus Iainarchaeum</taxon>
    </lineage>
</organism>
<dbReference type="Proteomes" id="UP000732298">
    <property type="component" value="Unassembled WGS sequence"/>
</dbReference>
<evidence type="ECO:0000313" key="2">
    <source>
        <dbReference type="Proteomes" id="UP000732298"/>
    </source>
</evidence>
<dbReference type="EMBL" id="JACQPB010000002">
    <property type="protein sequence ID" value="MBI4209938.1"/>
    <property type="molecule type" value="Genomic_DNA"/>
</dbReference>
<accession>A0A8T3YLJ4</accession>
<name>A0A8T3YLJ4_9ARCH</name>
<comment type="caution">
    <text evidence="1">The sequence shown here is derived from an EMBL/GenBank/DDBJ whole genome shotgun (WGS) entry which is preliminary data.</text>
</comment>
<dbReference type="AlphaFoldDB" id="A0A8T3YLJ4"/>
<reference evidence="1" key="1">
    <citation type="submission" date="2020-07" db="EMBL/GenBank/DDBJ databases">
        <title>Huge and variable diversity of episymbiotic CPR bacteria and DPANN archaea in groundwater ecosystems.</title>
        <authorList>
            <person name="He C.Y."/>
            <person name="Keren R."/>
            <person name="Whittaker M."/>
            <person name="Farag I.F."/>
            <person name="Doudna J."/>
            <person name="Cate J.H.D."/>
            <person name="Banfield J.F."/>
        </authorList>
    </citation>
    <scope>NUCLEOTIDE SEQUENCE</scope>
    <source>
        <strain evidence="1">NC_groundwater_1296_Ag_S-0.2um_52_80</strain>
    </source>
</reference>
<proteinExistence type="predicted"/>